<dbReference type="EMBL" id="CP005963">
    <property type="protein sequence ID" value="AGM41302.1"/>
    <property type="molecule type" value="Genomic_DNA"/>
</dbReference>
<dbReference type="Proteomes" id="UP000017881">
    <property type="component" value="Chromosome"/>
</dbReference>
<dbReference type="GO" id="GO:0016811">
    <property type="term" value="F:hydrolase activity, acting on carbon-nitrogen (but not peptide) bonds, in linear amides"/>
    <property type="evidence" value="ECO:0007669"/>
    <property type="project" value="TreeGrafter"/>
</dbReference>
<dbReference type="RefSeq" id="WP_016353609.1">
    <property type="nucleotide sequence ID" value="NC_021291.1"/>
</dbReference>
<protein>
    <submittedName>
        <fullName evidence="6">Creatininase</fullName>
    </submittedName>
</protein>
<keyword evidence="7" id="KW-1185">Reference proteome</keyword>
<dbReference type="GO" id="GO:0009231">
    <property type="term" value="P:riboflavin biosynthetic process"/>
    <property type="evidence" value="ECO:0007669"/>
    <property type="project" value="TreeGrafter"/>
</dbReference>
<dbReference type="AlphaFoldDB" id="R4VLH8"/>
<dbReference type="Gene3D" id="3.40.50.10310">
    <property type="entry name" value="Creatininase"/>
    <property type="match status" value="1"/>
</dbReference>
<proteinExistence type="inferred from homology"/>
<organism evidence="6 7">
    <name type="scientific">Spiribacter salinus M19-40</name>
    <dbReference type="NCBI Taxonomy" id="1260251"/>
    <lineage>
        <taxon>Bacteria</taxon>
        <taxon>Pseudomonadati</taxon>
        <taxon>Pseudomonadota</taxon>
        <taxon>Gammaproteobacteria</taxon>
        <taxon>Chromatiales</taxon>
        <taxon>Ectothiorhodospiraceae</taxon>
        <taxon>Spiribacter</taxon>
    </lineage>
</organism>
<evidence type="ECO:0000256" key="5">
    <source>
        <dbReference type="ARBA" id="ARBA00024029"/>
    </source>
</evidence>
<dbReference type="InterPro" id="IPR003785">
    <property type="entry name" value="Creatininase/forma_Hydrolase"/>
</dbReference>
<gene>
    <name evidence="6" type="ORF">SPISAL_06040</name>
</gene>
<reference evidence="6 7" key="1">
    <citation type="journal article" date="2013" name="Genome Announc.">
        <title>Draft Genome of Spiribacter salinus M19-40, an Abundant Gammaproteobacterium in Aquatic Hypersaline Environments.</title>
        <authorList>
            <person name="Leon M.J."/>
            <person name="Ghai R."/>
            <person name="Fernandez A.B."/>
            <person name="Sanchez-Porro C."/>
            <person name="Rodriguez-Valera F."/>
            <person name="Ventosa A."/>
        </authorList>
    </citation>
    <scope>NUCLEOTIDE SEQUENCE [LARGE SCALE GENOMIC DNA]</scope>
    <source>
        <strain evidence="6">M19-40</strain>
    </source>
</reference>
<dbReference type="PANTHER" id="PTHR35005:SF1">
    <property type="entry name" value="2-AMINO-5-FORMYLAMINO-6-RIBOSYLAMINOPYRIMIDIN-4(3H)-ONE 5'-MONOPHOSPHATE DEFORMYLASE"/>
    <property type="match status" value="1"/>
</dbReference>
<keyword evidence="2" id="KW-0479">Metal-binding</keyword>
<comment type="cofactor">
    <cofactor evidence="1">
        <name>Zn(2+)</name>
        <dbReference type="ChEBI" id="CHEBI:29105"/>
    </cofactor>
</comment>
<dbReference type="HOGENOM" id="CLU_055029_0_0_6"/>
<dbReference type="Pfam" id="PF02633">
    <property type="entry name" value="Creatininase"/>
    <property type="match status" value="1"/>
</dbReference>
<dbReference type="KEGG" id="ssal:SPISAL_06040"/>
<evidence type="ECO:0000256" key="2">
    <source>
        <dbReference type="ARBA" id="ARBA00022723"/>
    </source>
</evidence>
<evidence type="ECO:0000256" key="1">
    <source>
        <dbReference type="ARBA" id="ARBA00001947"/>
    </source>
</evidence>
<dbReference type="PATRIC" id="fig|1260251.3.peg.1221"/>
<sequence>MSVMNWRDLTAEALASEVDAQTVAVLPLGATEQHGPHLPLGTDTVIADGLVDSALKALPMGLSVLRLPTLSLGQSLEHTAYPGTLTLSSTTFQGMLNDLGDAVARAGCRRLVLFSSHGGNLADAETMALALRARHAMLVVKACYFDFPPPATDLLPEREQREGLHGGALETALMLHYAPEQVITAEASHWPSVDYTALADYRWLGAESGAGRFAWMAGDLNAAGVSGNATLATAAMGKALDGHYAGILAELIGEAARFPLSALRGSDPE</sequence>
<evidence type="ECO:0000256" key="3">
    <source>
        <dbReference type="ARBA" id="ARBA00022801"/>
    </source>
</evidence>
<comment type="similarity">
    <text evidence="5">Belongs to the creatininase superfamily.</text>
</comment>
<dbReference type="GO" id="GO:0046872">
    <property type="term" value="F:metal ion binding"/>
    <property type="evidence" value="ECO:0007669"/>
    <property type="project" value="UniProtKB-KW"/>
</dbReference>
<name>R4VLH8_9GAMM</name>
<keyword evidence="4" id="KW-0862">Zinc</keyword>
<dbReference type="eggNOG" id="COG1402">
    <property type="taxonomic scope" value="Bacteria"/>
</dbReference>
<evidence type="ECO:0000313" key="6">
    <source>
        <dbReference type="EMBL" id="AGM41302.1"/>
    </source>
</evidence>
<dbReference type="SUPFAM" id="SSF102215">
    <property type="entry name" value="Creatininase"/>
    <property type="match status" value="1"/>
</dbReference>
<accession>R4VLH8</accession>
<evidence type="ECO:0000313" key="7">
    <source>
        <dbReference type="Proteomes" id="UP000017881"/>
    </source>
</evidence>
<dbReference type="InterPro" id="IPR024087">
    <property type="entry name" value="Creatininase-like_sf"/>
</dbReference>
<evidence type="ECO:0000256" key="4">
    <source>
        <dbReference type="ARBA" id="ARBA00022833"/>
    </source>
</evidence>
<dbReference type="PANTHER" id="PTHR35005">
    <property type="entry name" value="3-DEHYDRO-SCYLLO-INOSOSE HYDROLASE"/>
    <property type="match status" value="1"/>
</dbReference>
<keyword evidence="3" id="KW-0378">Hydrolase</keyword>